<gene>
    <name evidence="2" type="ORF">MJO52_08340</name>
</gene>
<dbReference type="EMBL" id="CP092418">
    <property type="protein sequence ID" value="USD23131.1"/>
    <property type="molecule type" value="Genomic_DNA"/>
</dbReference>
<keyword evidence="3" id="KW-1185">Reference proteome</keyword>
<dbReference type="Proteomes" id="UP001055658">
    <property type="component" value="Chromosome"/>
</dbReference>
<evidence type="ECO:0000256" key="1">
    <source>
        <dbReference type="SAM" id="MobiDB-lite"/>
    </source>
</evidence>
<evidence type="ECO:0000313" key="3">
    <source>
        <dbReference type="Proteomes" id="UP001055658"/>
    </source>
</evidence>
<dbReference type="RefSeq" id="WP_252085480.1">
    <property type="nucleotide sequence ID" value="NZ_CP092418.1"/>
</dbReference>
<sequence length="104" mass="10976">MSDETDSNLEGIDPSPYRDRLDPKVSDETTSSAAKSLNLDGLRDLSALSKLQVREFTHTSSTQMQATSNAMTQMAAAGATAVNAILGNGSKGEGQKDTAQLSNR</sequence>
<evidence type="ECO:0000313" key="2">
    <source>
        <dbReference type="EMBL" id="USD23131.1"/>
    </source>
</evidence>
<proteinExistence type="predicted"/>
<protein>
    <submittedName>
        <fullName evidence="2">Uncharacterized protein</fullName>
    </submittedName>
</protein>
<feature type="compositionally biased region" description="Basic and acidic residues" evidence="1">
    <location>
        <begin position="16"/>
        <end position="27"/>
    </location>
</feature>
<accession>A0ABY4VFV7</accession>
<organism evidence="2 3">
    <name type="scientific">Microbulbifer variabilis</name>
    <dbReference type="NCBI Taxonomy" id="266805"/>
    <lineage>
        <taxon>Bacteria</taxon>
        <taxon>Pseudomonadati</taxon>
        <taxon>Pseudomonadota</taxon>
        <taxon>Gammaproteobacteria</taxon>
        <taxon>Cellvibrionales</taxon>
        <taxon>Microbulbiferaceae</taxon>
        <taxon>Microbulbifer</taxon>
    </lineage>
</organism>
<reference evidence="2" key="1">
    <citation type="submission" date="2022-02" db="EMBL/GenBank/DDBJ databases">
        <title>Coral-associated bacteria.</title>
        <authorList>
            <person name="Tang K."/>
            <person name="Wang X."/>
        </authorList>
    </citation>
    <scope>NUCLEOTIDE SEQUENCE</scope>
    <source>
        <strain evidence="2">SCSIO 43006</strain>
    </source>
</reference>
<feature type="region of interest" description="Disordered" evidence="1">
    <location>
        <begin position="1"/>
        <end position="39"/>
    </location>
</feature>
<name>A0ABY4VFV7_9GAMM</name>